<keyword evidence="9" id="KW-0812">Transmembrane</keyword>
<dbReference type="GO" id="GO:0004674">
    <property type="term" value="F:protein serine/threonine kinase activity"/>
    <property type="evidence" value="ECO:0007669"/>
    <property type="project" value="UniProtKB-KW"/>
</dbReference>
<evidence type="ECO:0000256" key="2">
    <source>
        <dbReference type="ARBA" id="ARBA00022527"/>
    </source>
</evidence>
<keyword evidence="12" id="KW-1185">Reference proteome</keyword>
<evidence type="ECO:0000256" key="9">
    <source>
        <dbReference type="SAM" id="Phobius"/>
    </source>
</evidence>
<dbReference type="AlphaFoldDB" id="A0A4R8X0X0"/>
<evidence type="ECO:0000256" key="3">
    <source>
        <dbReference type="ARBA" id="ARBA00022679"/>
    </source>
</evidence>
<dbReference type="Proteomes" id="UP000298412">
    <property type="component" value="Unassembled WGS sequence"/>
</dbReference>
<dbReference type="PROSITE" id="PS50011">
    <property type="entry name" value="PROTEIN_KINASE_DOM"/>
    <property type="match status" value="1"/>
</dbReference>
<dbReference type="Gene3D" id="3.30.200.20">
    <property type="entry name" value="Phosphorylase Kinase, domain 1"/>
    <property type="match status" value="1"/>
</dbReference>
<feature type="region of interest" description="Disordered" evidence="8">
    <location>
        <begin position="453"/>
        <end position="473"/>
    </location>
</feature>
<organism evidence="11 12">
    <name type="scientific">Cryobacterium algoritolerans</name>
    <dbReference type="NCBI Taxonomy" id="1259184"/>
    <lineage>
        <taxon>Bacteria</taxon>
        <taxon>Bacillati</taxon>
        <taxon>Actinomycetota</taxon>
        <taxon>Actinomycetes</taxon>
        <taxon>Micrococcales</taxon>
        <taxon>Microbacteriaceae</taxon>
        <taxon>Cryobacterium</taxon>
    </lineage>
</organism>
<dbReference type="Pfam" id="PF00069">
    <property type="entry name" value="Pkinase"/>
    <property type="match status" value="1"/>
</dbReference>
<dbReference type="PANTHER" id="PTHR43289:SF6">
    <property type="entry name" value="SERINE_THREONINE-PROTEIN KINASE NEKL-3"/>
    <property type="match status" value="1"/>
</dbReference>
<dbReference type="SUPFAM" id="SSF56112">
    <property type="entry name" value="Protein kinase-like (PK-like)"/>
    <property type="match status" value="1"/>
</dbReference>
<protein>
    <recommendedName>
        <fullName evidence="1">non-specific serine/threonine protein kinase</fullName>
        <ecNumber evidence="1">2.7.11.1</ecNumber>
    </recommendedName>
</protein>
<sequence length="473" mass="50841">MARRLPSTPPNLPGFSYLRVLGSGGFADVFLYEQNMPRRQVAVKVLLAEIVNDHVRQLFQAEANLMAQLSSHPSILTVFQASVSADGRPYLVMEYCSSTLSQRFRVEALPVPEVLRIGIKVASAVETAHQSGVLHRDLKPSNILVTAYGHPVLSDFGIAATLGEVENSEAIGLSIPWSAPEVLLDEVSGSIASEVWSLGATLYSLLAGRSPFELPGEENSSAQIMARINKARIPALDRADVPARLELILAKTMSRRPELRQRSVLELIRELQSVEAELGLAQTPLEVVMDGWATDTVADQSDKTRITGVNSVDAYAGRRRRRRPEASKSLPRSATRPPSLTGGESVTTAHRPRRRSLTLWALIAAAVIIVGLAGTSATILVRQVGSGIPTVSDVSGELRNGTVRFSWADPGVRDGDSYVVALRTGESSIQRGTEFSVDPKGQPRVCVTVTVNRDGKGGTPSGEKCVDTAGEGP</sequence>
<evidence type="ECO:0000259" key="10">
    <source>
        <dbReference type="PROSITE" id="PS50011"/>
    </source>
</evidence>
<gene>
    <name evidence="11" type="ORF">E3O19_00410</name>
</gene>
<keyword evidence="4 7" id="KW-0547">Nucleotide-binding</keyword>
<keyword evidence="2 11" id="KW-0723">Serine/threonine-protein kinase</keyword>
<keyword evidence="6 7" id="KW-0067">ATP-binding</keyword>
<keyword evidence="9" id="KW-1133">Transmembrane helix</keyword>
<dbReference type="InterPro" id="IPR000719">
    <property type="entry name" value="Prot_kinase_dom"/>
</dbReference>
<evidence type="ECO:0000256" key="1">
    <source>
        <dbReference type="ARBA" id="ARBA00012513"/>
    </source>
</evidence>
<evidence type="ECO:0000313" key="11">
    <source>
        <dbReference type="EMBL" id="TFC21240.1"/>
    </source>
</evidence>
<reference evidence="11 12" key="1">
    <citation type="submission" date="2019-03" db="EMBL/GenBank/DDBJ databases">
        <title>Genomics of glacier-inhabiting Cryobacterium strains.</title>
        <authorList>
            <person name="Liu Q."/>
            <person name="Xin Y.-H."/>
        </authorList>
    </citation>
    <scope>NUCLEOTIDE SEQUENCE [LARGE SCALE GENOMIC DNA]</scope>
    <source>
        <strain evidence="11 12">MDT1-3</strain>
    </source>
</reference>
<comment type="caution">
    <text evidence="11">The sequence shown here is derived from an EMBL/GenBank/DDBJ whole genome shotgun (WGS) entry which is preliminary data.</text>
</comment>
<name>A0A4R8X0X0_9MICO</name>
<dbReference type="SMART" id="SM00220">
    <property type="entry name" value="S_TKc"/>
    <property type="match status" value="1"/>
</dbReference>
<dbReference type="EC" id="2.7.11.1" evidence="1"/>
<feature type="binding site" evidence="7">
    <location>
        <position position="44"/>
    </location>
    <ligand>
        <name>ATP</name>
        <dbReference type="ChEBI" id="CHEBI:30616"/>
    </ligand>
</feature>
<feature type="region of interest" description="Disordered" evidence="8">
    <location>
        <begin position="309"/>
        <end position="349"/>
    </location>
</feature>
<dbReference type="PROSITE" id="PS00108">
    <property type="entry name" value="PROTEIN_KINASE_ST"/>
    <property type="match status" value="1"/>
</dbReference>
<dbReference type="PANTHER" id="PTHR43289">
    <property type="entry name" value="MITOGEN-ACTIVATED PROTEIN KINASE KINASE KINASE 20-RELATED"/>
    <property type="match status" value="1"/>
</dbReference>
<dbReference type="OrthoDB" id="9762169at2"/>
<keyword evidence="3" id="KW-0808">Transferase</keyword>
<dbReference type="InterPro" id="IPR017441">
    <property type="entry name" value="Protein_kinase_ATP_BS"/>
</dbReference>
<dbReference type="InterPro" id="IPR008271">
    <property type="entry name" value="Ser/Thr_kinase_AS"/>
</dbReference>
<evidence type="ECO:0000256" key="7">
    <source>
        <dbReference type="PROSITE-ProRule" id="PRU10141"/>
    </source>
</evidence>
<dbReference type="Gene3D" id="1.10.510.10">
    <property type="entry name" value="Transferase(Phosphotransferase) domain 1"/>
    <property type="match status" value="1"/>
</dbReference>
<accession>A0A4R8X0X0</accession>
<feature type="transmembrane region" description="Helical" evidence="9">
    <location>
        <begin position="359"/>
        <end position="381"/>
    </location>
</feature>
<evidence type="ECO:0000256" key="4">
    <source>
        <dbReference type="ARBA" id="ARBA00022741"/>
    </source>
</evidence>
<evidence type="ECO:0000313" key="12">
    <source>
        <dbReference type="Proteomes" id="UP000298412"/>
    </source>
</evidence>
<feature type="domain" description="Protein kinase" evidence="10">
    <location>
        <begin position="15"/>
        <end position="278"/>
    </location>
</feature>
<dbReference type="CDD" id="cd14014">
    <property type="entry name" value="STKc_PknB_like"/>
    <property type="match status" value="1"/>
</dbReference>
<dbReference type="EMBL" id="SOFP01000005">
    <property type="protein sequence ID" value="TFC21240.1"/>
    <property type="molecule type" value="Genomic_DNA"/>
</dbReference>
<evidence type="ECO:0000256" key="8">
    <source>
        <dbReference type="SAM" id="MobiDB-lite"/>
    </source>
</evidence>
<keyword evidence="9" id="KW-0472">Membrane</keyword>
<dbReference type="GO" id="GO:0005524">
    <property type="term" value="F:ATP binding"/>
    <property type="evidence" value="ECO:0007669"/>
    <property type="project" value="UniProtKB-UniRule"/>
</dbReference>
<evidence type="ECO:0000256" key="6">
    <source>
        <dbReference type="ARBA" id="ARBA00022840"/>
    </source>
</evidence>
<proteinExistence type="predicted"/>
<feature type="compositionally biased region" description="Polar residues" evidence="8">
    <location>
        <begin position="330"/>
        <end position="348"/>
    </location>
</feature>
<dbReference type="InterPro" id="IPR011009">
    <property type="entry name" value="Kinase-like_dom_sf"/>
</dbReference>
<keyword evidence="5 11" id="KW-0418">Kinase</keyword>
<dbReference type="PROSITE" id="PS00107">
    <property type="entry name" value="PROTEIN_KINASE_ATP"/>
    <property type="match status" value="1"/>
</dbReference>
<evidence type="ECO:0000256" key="5">
    <source>
        <dbReference type="ARBA" id="ARBA00022777"/>
    </source>
</evidence>
<dbReference type="RefSeq" id="WP_134564665.1">
    <property type="nucleotide sequence ID" value="NZ_SOFP01000005.1"/>
</dbReference>